<feature type="compositionally biased region" description="Pro residues" evidence="1">
    <location>
        <begin position="124"/>
        <end position="133"/>
    </location>
</feature>
<dbReference type="Proteomes" id="UP000093501">
    <property type="component" value="Unassembled WGS sequence"/>
</dbReference>
<organism evidence="2 3">
    <name type="scientific">Tessaracoccus lapidicaptus</name>
    <dbReference type="NCBI Taxonomy" id="1427523"/>
    <lineage>
        <taxon>Bacteria</taxon>
        <taxon>Bacillati</taxon>
        <taxon>Actinomycetota</taxon>
        <taxon>Actinomycetes</taxon>
        <taxon>Propionibacteriales</taxon>
        <taxon>Propionibacteriaceae</taxon>
        <taxon>Tessaracoccus</taxon>
    </lineage>
</organism>
<comment type="caution">
    <text evidence="2">The sequence shown here is derived from an EMBL/GenBank/DDBJ whole genome shotgun (WGS) entry which is preliminary data.</text>
</comment>
<reference evidence="3" key="1">
    <citation type="submission" date="2016-07" db="EMBL/GenBank/DDBJ databases">
        <authorList>
            <person name="Florea S."/>
            <person name="Webb J.S."/>
            <person name="Jaromczyk J."/>
            <person name="Schardl C.L."/>
        </authorList>
    </citation>
    <scope>NUCLEOTIDE SEQUENCE [LARGE SCALE GENOMIC DNA]</scope>
    <source>
        <strain evidence="3">IPBSL-7</strain>
    </source>
</reference>
<proteinExistence type="predicted"/>
<evidence type="ECO:0000256" key="1">
    <source>
        <dbReference type="SAM" id="MobiDB-lite"/>
    </source>
</evidence>
<evidence type="ECO:0000313" key="3">
    <source>
        <dbReference type="Proteomes" id="UP000093501"/>
    </source>
</evidence>
<name>A0A1C0AL64_9ACTN</name>
<dbReference type="AlphaFoldDB" id="A0A1C0AL64"/>
<dbReference type="EMBL" id="MBQD01000022">
    <property type="protein sequence ID" value="OCL33431.1"/>
    <property type="molecule type" value="Genomic_DNA"/>
</dbReference>
<gene>
    <name evidence="2" type="ORF">BCR15_06330</name>
</gene>
<protein>
    <submittedName>
        <fullName evidence="2">Uncharacterized protein</fullName>
    </submittedName>
</protein>
<dbReference type="RefSeq" id="WP_068751996.1">
    <property type="nucleotide sequence ID" value="NZ_LR214441.1"/>
</dbReference>
<feature type="region of interest" description="Disordered" evidence="1">
    <location>
        <begin position="1"/>
        <end position="133"/>
    </location>
</feature>
<sequence length="133" mass="13813">MTSSNDDFIAAPSNEFADPATRPDPSAAAVAPDPYAPAASSPDSPESPDSPDSPASPASPPEPEPLGSDAMAGMDIEHEPDADGYWRDEFGNRVDHEGRRVDEDGNPVGADGERIDPTDGPIGIVPPIPPNTR</sequence>
<keyword evidence="3" id="KW-1185">Reference proteome</keyword>
<accession>A0A1C0AL64</accession>
<evidence type="ECO:0000313" key="2">
    <source>
        <dbReference type="EMBL" id="OCL33431.1"/>
    </source>
</evidence>
<feature type="compositionally biased region" description="Low complexity" evidence="1">
    <location>
        <begin position="23"/>
        <end position="44"/>
    </location>
</feature>
<feature type="compositionally biased region" description="Basic and acidic residues" evidence="1">
    <location>
        <begin position="75"/>
        <end position="103"/>
    </location>
</feature>